<gene>
    <name evidence="1" type="ORF">BLA39750_00878</name>
</gene>
<sequence>MRSEAIHGTSCWVLDCTKWSTILYDELRNLHHRVHGKLFCSGQIFCWSCQRYGIAMPSITIRYVRGLPKSGGMRSRDSHRRDPTFWVDWSETRSHQRAAGLLAQYQGPAQLLDSWSMGGAHRKVAAAKSGDYCAGEQDDTSDLNGSCTREAVREGISWCKASATDDGARGESETSVRMAPSAACRRIRSGRITAHDGGGAGVRDRAAGTGTRYQRCSGWRYRDQCGQHPRAHRRLTQ</sequence>
<accession>A0A6P2ULX9</accession>
<evidence type="ECO:0000313" key="2">
    <source>
        <dbReference type="Proteomes" id="UP000494110"/>
    </source>
</evidence>
<dbReference type="AlphaFoldDB" id="A0A6P2ULX9"/>
<organism evidence="1 2">
    <name type="scientific">Burkholderia lata (strain ATCC 17760 / DSM 23089 / LMG 22485 / NCIMB 9086 / R18194 / 383)</name>
    <dbReference type="NCBI Taxonomy" id="482957"/>
    <lineage>
        <taxon>Bacteria</taxon>
        <taxon>Pseudomonadati</taxon>
        <taxon>Pseudomonadota</taxon>
        <taxon>Betaproteobacteria</taxon>
        <taxon>Burkholderiales</taxon>
        <taxon>Burkholderiaceae</taxon>
        <taxon>Burkholderia</taxon>
        <taxon>Burkholderia cepacia complex</taxon>
    </lineage>
</organism>
<evidence type="ECO:0000313" key="1">
    <source>
        <dbReference type="EMBL" id="VWC76048.1"/>
    </source>
</evidence>
<dbReference type="EMBL" id="CABVQN010000003">
    <property type="protein sequence ID" value="VWC76048.1"/>
    <property type="molecule type" value="Genomic_DNA"/>
</dbReference>
<protein>
    <submittedName>
        <fullName evidence="1">Uncharacterized protein</fullName>
    </submittedName>
</protein>
<proteinExistence type="predicted"/>
<reference evidence="1 2" key="1">
    <citation type="submission" date="2019-09" db="EMBL/GenBank/DDBJ databases">
        <authorList>
            <person name="Depoorter E."/>
        </authorList>
    </citation>
    <scope>NUCLEOTIDE SEQUENCE [LARGE SCALE GENOMIC DNA]</scope>
    <source>
        <strain evidence="1">R-39750</strain>
    </source>
</reference>
<name>A0A6P2ULX9_BURL3</name>
<dbReference type="Proteomes" id="UP000494110">
    <property type="component" value="Unassembled WGS sequence"/>
</dbReference>